<keyword evidence="1 5" id="KW-0547">Nucleotide-binding</keyword>
<dbReference type="Pfam" id="PF13245">
    <property type="entry name" value="AAA_19"/>
    <property type="match status" value="1"/>
</dbReference>
<dbReference type="InterPro" id="IPR014016">
    <property type="entry name" value="UvrD-like_ATP-bd"/>
</dbReference>
<dbReference type="InterPro" id="IPR027785">
    <property type="entry name" value="UvrD-like_helicase_C"/>
</dbReference>
<organism evidence="7 8">
    <name type="scientific">Nocardiopsis alba</name>
    <dbReference type="NCBI Taxonomy" id="53437"/>
    <lineage>
        <taxon>Bacteria</taxon>
        <taxon>Bacillati</taxon>
        <taxon>Actinomycetota</taxon>
        <taxon>Actinomycetes</taxon>
        <taxon>Streptosporangiales</taxon>
        <taxon>Nocardiopsidaceae</taxon>
        <taxon>Nocardiopsis</taxon>
    </lineage>
</organism>
<proteinExistence type="predicted"/>
<evidence type="ECO:0000256" key="1">
    <source>
        <dbReference type="ARBA" id="ARBA00022741"/>
    </source>
</evidence>
<dbReference type="SUPFAM" id="SSF52540">
    <property type="entry name" value="P-loop containing nucleoside triphosphate hydrolases"/>
    <property type="match status" value="1"/>
</dbReference>
<evidence type="ECO:0000256" key="5">
    <source>
        <dbReference type="PROSITE-ProRule" id="PRU00560"/>
    </source>
</evidence>
<evidence type="ECO:0000256" key="4">
    <source>
        <dbReference type="ARBA" id="ARBA00022840"/>
    </source>
</evidence>
<dbReference type="InterPro" id="IPR027417">
    <property type="entry name" value="P-loop_NTPase"/>
</dbReference>
<evidence type="ECO:0000256" key="2">
    <source>
        <dbReference type="ARBA" id="ARBA00022801"/>
    </source>
</evidence>
<accession>A0ABV5DNP5</accession>
<dbReference type="PANTHER" id="PTHR11070:SF17">
    <property type="entry name" value="DNA HELICASE IV"/>
    <property type="match status" value="1"/>
</dbReference>
<comment type="caution">
    <text evidence="7">The sequence shown here is derived from an EMBL/GenBank/DDBJ whole genome shotgun (WGS) entry which is preliminary data.</text>
</comment>
<evidence type="ECO:0000259" key="6">
    <source>
        <dbReference type="PROSITE" id="PS51198"/>
    </source>
</evidence>
<dbReference type="EMBL" id="JAYMRS010000001">
    <property type="protein sequence ID" value="MFB8766219.1"/>
    <property type="molecule type" value="Genomic_DNA"/>
</dbReference>
<feature type="domain" description="UvrD-like helicase ATP-binding" evidence="6">
    <location>
        <begin position="202"/>
        <end position="532"/>
    </location>
</feature>
<evidence type="ECO:0000313" key="8">
    <source>
        <dbReference type="Proteomes" id="UP001585053"/>
    </source>
</evidence>
<dbReference type="Pfam" id="PF13538">
    <property type="entry name" value="UvrD_C_2"/>
    <property type="match status" value="1"/>
</dbReference>
<evidence type="ECO:0000313" key="7">
    <source>
        <dbReference type="EMBL" id="MFB8766219.1"/>
    </source>
</evidence>
<dbReference type="PROSITE" id="PS51198">
    <property type="entry name" value="UVRD_HELICASE_ATP_BIND"/>
    <property type="match status" value="1"/>
</dbReference>
<evidence type="ECO:0000256" key="3">
    <source>
        <dbReference type="ARBA" id="ARBA00022806"/>
    </source>
</evidence>
<name>A0ABV5DNP5_9ACTN</name>
<protein>
    <submittedName>
        <fullName evidence="7">AAA family ATPase</fullName>
    </submittedName>
</protein>
<keyword evidence="3 5" id="KW-0347">Helicase</keyword>
<dbReference type="InterPro" id="IPR000212">
    <property type="entry name" value="DNA_helicase_UvrD/REP"/>
</dbReference>
<reference evidence="7 8" key="1">
    <citation type="submission" date="2024-01" db="EMBL/GenBank/DDBJ databases">
        <title>Genome mining of biosynthetic gene clusters to explore secondary metabolites of Streptomyces sp.</title>
        <authorList>
            <person name="Baig A."/>
            <person name="Ajitkumar Shintre N."/>
            <person name="Kumar H."/>
            <person name="Anbarasu A."/>
            <person name="Ramaiah S."/>
        </authorList>
    </citation>
    <scope>NUCLEOTIDE SEQUENCE [LARGE SCALE GENOMIC DNA]</scope>
    <source>
        <strain evidence="7 8">A01</strain>
    </source>
</reference>
<keyword evidence="2 5" id="KW-0378">Hydrolase</keyword>
<dbReference type="Gene3D" id="3.40.50.300">
    <property type="entry name" value="P-loop containing nucleotide triphosphate hydrolases"/>
    <property type="match status" value="2"/>
</dbReference>
<dbReference type="Proteomes" id="UP001585053">
    <property type="component" value="Unassembled WGS sequence"/>
</dbReference>
<feature type="binding site" evidence="5">
    <location>
        <begin position="223"/>
        <end position="230"/>
    </location>
    <ligand>
        <name>ATP</name>
        <dbReference type="ChEBI" id="CHEBI:30616"/>
    </ligand>
</feature>
<sequence length="705" mass="77935">MTSVFPDVHEEEVAHLARTLELLESRIEALTGALDGHDTDYNDVKSYMSDNRGEIDPAEMYQNELILRDIDARGAHAMRLRERLETMRGSPYFARLDFAPDGASAAEAHYIGRQGLQSAEGTAVVDWRTPLGGMFYEREPGRASYEVPSGTIGGTIERKRQFKVENGRLRFVLDTAEAIRDEILLEEIGRTSSAHMRSIIATIQREQNAIIRNESDGTLIIQGVAGSGKTSIALHRIAYLLFRRRGRLKAENIAIISPNGLFAEYVSDVLPELGEEAVVALDLAAVARGRLERHRLGFTDPIDPVEPLGPGGAAARERARAKSTLAFHHWLERALDEAIQDCFVPRELRLGNLRIDAEELRAHFDRLSALGVAERLRVMAEHLCQRARSESPLFSSAPKVGEVVKRLTAMLTVKSARALYRGLFRREDAPTVFRAPGPGLLEWEDVYPFLFVAGRFGGWETDQDVLHLVIDEMQDHSPTQYAVLRRIFRHDMTILGDVAQALGNTEDYTLERLGGLFEGARVMELTRGYRSTVEIARFASAIRGTAVTTIDRHGDRPRVLGFDTPVEEIDRIAAEIDRFRSTGPGAPNGSVDEGDPGRLAIVTRSRAGARELHGELSERLEGVVLATADSRGVLGNDVTVLPVGLAKGLEFDEVIVARASEREYGAEAGRSLLYIACTRALHRLTLTHSGRPSPHLPGDETTVEP</sequence>
<keyword evidence="4 5" id="KW-0067">ATP-binding</keyword>
<keyword evidence="8" id="KW-1185">Reference proteome</keyword>
<gene>
    <name evidence="7" type="ORF">VSQ78_00795</name>
</gene>
<dbReference type="PANTHER" id="PTHR11070">
    <property type="entry name" value="UVRD / RECB / PCRA DNA HELICASE FAMILY MEMBER"/>
    <property type="match status" value="1"/>
</dbReference>
<dbReference type="RefSeq" id="WP_376736556.1">
    <property type="nucleotide sequence ID" value="NZ_JAYMRS010000001.1"/>
</dbReference>